<accession>A0A3E4N494</accession>
<evidence type="ECO:0000256" key="1">
    <source>
        <dbReference type="SAM" id="Phobius"/>
    </source>
</evidence>
<evidence type="ECO:0000313" key="9">
    <source>
        <dbReference type="Proteomes" id="UP000260862"/>
    </source>
</evidence>
<keyword evidence="1" id="KW-1133">Transmembrane helix</keyword>
<feature type="domain" description="Phosphatidic acid phosphatase type 2/haloperoxidase" evidence="2">
    <location>
        <begin position="62"/>
        <end position="178"/>
    </location>
</feature>
<sequence length="236" mass="26511">MADIQQLIEADKALLLSLNGSDSLFWDGFMWTVTDTKTWIPAVLVLLYVVFKNNRVPQGIVITLMFALCVTLADQFASGLCKPYFARFRPTQDPELMYLVQTVNDYRGGLYGFISSHAANTFAVAMFASLLVRYLPFTCMMFLWAMIPSYSRMYLGVHYPGDILCGAVAGSVVGVLVYLLYARLRKKFFDCPQYISTQYTKGGYTKDDISILHATLLLTYLYAIIGGMIVAKGLHF</sequence>
<evidence type="ECO:0000259" key="2">
    <source>
        <dbReference type="SMART" id="SM00014"/>
    </source>
</evidence>
<keyword evidence="1" id="KW-0472">Membrane</keyword>
<dbReference type="InterPro" id="IPR000326">
    <property type="entry name" value="PAP2/HPO"/>
</dbReference>
<evidence type="ECO:0000313" key="4">
    <source>
        <dbReference type="EMBL" id="RGM37118.1"/>
    </source>
</evidence>
<feature type="transmembrane region" description="Helical" evidence="1">
    <location>
        <begin position="29"/>
        <end position="51"/>
    </location>
</feature>
<proteinExistence type="predicted"/>
<comment type="caution">
    <text evidence="3">The sequence shown here is derived from an EMBL/GenBank/DDBJ whole genome shotgun (WGS) entry which is preliminary data.</text>
</comment>
<evidence type="ECO:0000313" key="5">
    <source>
        <dbReference type="EMBL" id="RHD53123.1"/>
    </source>
</evidence>
<feature type="transmembrane region" description="Helical" evidence="1">
    <location>
        <begin position="159"/>
        <end position="181"/>
    </location>
</feature>
<gene>
    <name evidence="6" type="ORF">DW653_03245</name>
    <name evidence="5" type="ORF">DW789_10980</name>
    <name evidence="7" type="ORF">DWZ34_08580</name>
    <name evidence="4" type="ORF">DXC17_12570</name>
    <name evidence="3" type="ORF">DXD04_05810</name>
</gene>
<dbReference type="EMBL" id="QSTF01000038">
    <property type="protein sequence ID" value="RGM37118.1"/>
    <property type="molecule type" value="Genomic_DNA"/>
</dbReference>
<dbReference type="PANTHER" id="PTHR14969">
    <property type="entry name" value="SPHINGOSINE-1-PHOSPHATE PHOSPHOHYDROLASE"/>
    <property type="match status" value="1"/>
</dbReference>
<dbReference type="AlphaFoldDB" id="A0A3E4N494"/>
<dbReference type="Proteomes" id="UP000283485">
    <property type="component" value="Unassembled WGS sequence"/>
</dbReference>
<dbReference type="PANTHER" id="PTHR14969:SF13">
    <property type="entry name" value="AT30094P"/>
    <property type="match status" value="1"/>
</dbReference>
<dbReference type="CDD" id="cd03395">
    <property type="entry name" value="PAP2_like_4"/>
    <property type="match status" value="1"/>
</dbReference>
<dbReference type="EMBL" id="QRQK01000014">
    <property type="protein sequence ID" value="RHM96836.1"/>
    <property type="molecule type" value="Genomic_DNA"/>
</dbReference>
<evidence type="ECO:0000313" key="7">
    <source>
        <dbReference type="EMBL" id="RHM96836.1"/>
    </source>
</evidence>
<evidence type="ECO:0000313" key="8">
    <source>
        <dbReference type="Proteomes" id="UP000260780"/>
    </source>
</evidence>
<dbReference type="InterPro" id="IPR036938">
    <property type="entry name" value="PAP2/HPO_sf"/>
</dbReference>
<dbReference type="Proteomes" id="UP000284361">
    <property type="component" value="Unassembled WGS sequence"/>
</dbReference>
<dbReference type="Proteomes" id="UP000285109">
    <property type="component" value="Unassembled WGS sequence"/>
</dbReference>
<dbReference type="Pfam" id="PF01569">
    <property type="entry name" value="PAP2"/>
    <property type="match status" value="1"/>
</dbReference>
<dbReference type="Proteomes" id="UP000260780">
    <property type="component" value="Unassembled WGS sequence"/>
</dbReference>
<evidence type="ECO:0000313" key="6">
    <source>
        <dbReference type="EMBL" id="RHF92774.1"/>
    </source>
</evidence>
<evidence type="ECO:0000313" key="12">
    <source>
        <dbReference type="Proteomes" id="UP000285109"/>
    </source>
</evidence>
<dbReference type="SMART" id="SM00014">
    <property type="entry name" value="acidPPc"/>
    <property type="match status" value="1"/>
</dbReference>
<dbReference type="Gene3D" id="1.20.144.10">
    <property type="entry name" value="Phosphatidic acid phosphatase type 2/haloperoxidase"/>
    <property type="match status" value="1"/>
</dbReference>
<organism evidence="3 9">
    <name type="scientific">Phocaeicola plebeius</name>
    <dbReference type="NCBI Taxonomy" id="310297"/>
    <lineage>
        <taxon>Bacteria</taxon>
        <taxon>Pseudomonadati</taxon>
        <taxon>Bacteroidota</taxon>
        <taxon>Bacteroidia</taxon>
        <taxon>Bacteroidales</taxon>
        <taxon>Bacteroidaceae</taxon>
        <taxon>Phocaeicola</taxon>
    </lineage>
</organism>
<evidence type="ECO:0000313" key="3">
    <source>
        <dbReference type="EMBL" id="RGK56838.1"/>
    </source>
</evidence>
<feature type="transmembrane region" description="Helical" evidence="1">
    <location>
        <begin position="122"/>
        <end position="147"/>
    </location>
</feature>
<keyword evidence="9" id="KW-1185">Reference proteome</keyword>
<dbReference type="STRING" id="310297.BHV76_08340"/>
<feature type="transmembrane region" description="Helical" evidence="1">
    <location>
        <begin position="211"/>
        <end position="231"/>
    </location>
</feature>
<dbReference type="EMBL" id="QSQT01000008">
    <property type="protein sequence ID" value="RGK56838.1"/>
    <property type="molecule type" value="Genomic_DNA"/>
</dbReference>
<dbReference type="EMBL" id="QRHQ01000003">
    <property type="protein sequence ID" value="RHF92774.1"/>
    <property type="molecule type" value="Genomic_DNA"/>
</dbReference>
<reference evidence="8 9" key="1">
    <citation type="submission" date="2018-08" db="EMBL/GenBank/DDBJ databases">
        <title>A genome reference for cultivated species of the human gut microbiota.</title>
        <authorList>
            <person name="Zou Y."/>
            <person name="Xue W."/>
            <person name="Luo G."/>
        </authorList>
    </citation>
    <scope>NUCLEOTIDE SEQUENCE [LARGE SCALE GENOMIC DNA]</scope>
    <source>
        <strain evidence="7 12">AF31-28B-AC</strain>
        <strain evidence="6 10">AM23-23</strain>
        <strain evidence="5 11">AM31-10</strain>
        <strain evidence="4 8">OM08-14</strain>
        <strain evidence="3 9">TF10-3AC</strain>
    </source>
</reference>
<dbReference type="RefSeq" id="WP_117671661.1">
    <property type="nucleotide sequence ID" value="NZ_CABOGR010000008.1"/>
</dbReference>
<keyword evidence="1" id="KW-0812">Transmembrane</keyword>
<dbReference type="Proteomes" id="UP000260862">
    <property type="component" value="Unassembled WGS sequence"/>
</dbReference>
<dbReference type="EMBL" id="QSJG01000023">
    <property type="protein sequence ID" value="RHD53123.1"/>
    <property type="molecule type" value="Genomic_DNA"/>
</dbReference>
<evidence type="ECO:0000313" key="11">
    <source>
        <dbReference type="Proteomes" id="UP000284361"/>
    </source>
</evidence>
<name>A0A3E4N494_9BACT</name>
<evidence type="ECO:0000313" key="10">
    <source>
        <dbReference type="Proteomes" id="UP000283485"/>
    </source>
</evidence>
<dbReference type="SUPFAM" id="SSF48317">
    <property type="entry name" value="Acid phosphatase/Vanadium-dependent haloperoxidase"/>
    <property type="match status" value="1"/>
</dbReference>
<protein>
    <submittedName>
        <fullName evidence="3">Phosphatase PAP2 family protein</fullName>
    </submittedName>
</protein>